<gene>
    <name evidence="1" type="ORF">Y1Q_0011738</name>
</gene>
<keyword evidence="2" id="KW-1185">Reference proteome</keyword>
<reference evidence="1 2" key="1">
    <citation type="journal article" date="2012" name="Genome Biol.">
        <title>Sequencing three crocodilian genomes to illuminate the evolution of archosaurs and amniotes.</title>
        <authorList>
            <person name="St John J.A."/>
            <person name="Braun E.L."/>
            <person name="Isberg S.R."/>
            <person name="Miles L.G."/>
            <person name="Chong A.Y."/>
            <person name="Gongora J."/>
            <person name="Dalzell P."/>
            <person name="Moran C."/>
            <person name="Bed'hom B."/>
            <person name="Abzhanov A."/>
            <person name="Burgess S.C."/>
            <person name="Cooksey A.M."/>
            <person name="Castoe T.A."/>
            <person name="Crawford N.G."/>
            <person name="Densmore L.D."/>
            <person name="Drew J.C."/>
            <person name="Edwards S.V."/>
            <person name="Faircloth B.C."/>
            <person name="Fujita M.K."/>
            <person name="Greenwold M.J."/>
            <person name="Hoffmann F.G."/>
            <person name="Howard J.M."/>
            <person name="Iguchi T."/>
            <person name="Janes D.E."/>
            <person name="Khan S.Y."/>
            <person name="Kohno S."/>
            <person name="de Koning A.J."/>
            <person name="Lance S.L."/>
            <person name="McCarthy F.M."/>
            <person name="McCormack J.E."/>
            <person name="Merchant M.E."/>
            <person name="Peterson D.G."/>
            <person name="Pollock D.D."/>
            <person name="Pourmand N."/>
            <person name="Raney B.J."/>
            <person name="Roessler K.A."/>
            <person name="Sanford J.R."/>
            <person name="Sawyer R.H."/>
            <person name="Schmidt C.J."/>
            <person name="Triplett E.W."/>
            <person name="Tuberville T.D."/>
            <person name="Venegas-Anaya M."/>
            <person name="Howard J.T."/>
            <person name="Jarvis E.D."/>
            <person name="Guillette L.J.Jr."/>
            <person name="Glenn T.C."/>
            <person name="Green R.E."/>
            <person name="Ray D.A."/>
        </authorList>
    </citation>
    <scope>NUCLEOTIDE SEQUENCE [LARGE SCALE GENOMIC DNA]</scope>
    <source>
        <strain evidence="1">KSC_2009_1</strain>
    </source>
</reference>
<protein>
    <submittedName>
        <fullName evidence="1">Uncharacterized protein</fullName>
    </submittedName>
</protein>
<evidence type="ECO:0000313" key="1">
    <source>
        <dbReference type="EMBL" id="KYO18173.1"/>
    </source>
</evidence>
<organism evidence="1 2">
    <name type="scientific">Alligator mississippiensis</name>
    <name type="common">American alligator</name>
    <dbReference type="NCBI Taxonomy" id="8496"/>
    <lineage>
        <taxon>Eukaryota</taxon>
        <taxon>Metazoa</taxon>
        <taxon>Chordata</taxon>
        <taxon>Craniata</taxon>
        <taxon>Vertebrata</taxon>
        <taxon>Euteleostomi</taxon>
        <taxon>Archelosauria</taxon>
        <taxon>Archosauria</taxon>
        <taxon>Crocodylia</taxon>
        <taxon>Alligatoridae</taxon>
        <taxon>Alligatorinae</taxon>
        <taxon>Alligator</taxon>
    </lineage>
</organism>
<sequence length="105" mass="12005">MVSSLLVPYCGVWSQWSAEGTKPPFNVSYKSSKLLSAISRFSSSLKDVGTSPLDLTLLMWKGVQKELMQFWITFPDNFCDKIQADKILFSTTSVSQRWLARRFLM</sequence>
<accession>A0A151M0Y9</accession>
<comment type="caution">
    <text evidence="1">The sequence shown here is derived from an EMBL/GenBank/DDBJ whole genome shotgun (WGS) entry which is preliminary data.</text>
</comment>
<dbReference type="Proteomes" id="UP000050525">
    <property type="component" value="Unassembled WGS sequence"/>
</dbReference>
<dbReference type="AlphaFoldDB" id="A0A151M0Y9"/>
<evidence type="ECO:0000313" key="2">
    <source>
        <dbReference type="Proteomes" id="UP000050525"/>
    </source>
</evidence>
<name>A0A151M0Y9_ALLMI</name>
<dbReference type="EMBL" id="AKHW03006853">
    <property type="protein sequence ID" value="KYO18173.1"/>
    <property type="molecule type" value="Genomic_DNA"/>
</dbReference>
<proteinExistence type="predicted"/>